<dbReference type="InterPro" id="IPR051309">
    <property type="entry name" value="ABCF_ATPase"/>
</dbReference>
<dbReference type="GO" id="GO:0016887">
    <property type="term" value="F:ATP hydrolysis activity"/>
    <property type="evidence" value="ECO:0007669"/>
    <property type="project" value="InterPro"/>
</dbReference>
<comment type="caution">
    <text evidence="6">The sequence shown here is derived from an EMBL/GenBank/DDBJ whole genome shotgun (WGS) entry which is preliminary data.</text>
</comment>
<dbReference type="InterPro" id="IPR027417">
    <property type="entry name" value="P-loop_NTPase"/>
</dbReference>
<dbReference type="Pfam" id="PF00005">
    <property type="entry name" value="ABC_tran"/>
    <property type="match status" value="2"/>
</dbReference>
<dbReference type="EMBL" id="JAAIWN010000029">
    <property type="protein sequence ID" value="NEY82221.1"/>
    <property type="molecule type" value="Genomic_DNA"/>
</dbReference>
<dbReference type="EMBL" id="JACEIO010000031">
    <property type="protein sequence ID" value="MBA4537965.1"/>
    <property type="molecule type" value="Genomic_DNA"/>
</dbReference>
<dbReference type="CDD" id="cd03221">
    <property type="entry name" value="ABCF_EF-3"/>
    <property type="match status" value="2"/>
</dbReference>
<name>A0A6B3W2W2_9BACI</name>
<dbReference type="NCBIfam" id="NF000355">
    <property type="entry name" value="ribo_prot_ABC_F"/>
    <property type="match status" value="1"/>
</dbReference>
<evidence type="ECO:0000313" key="8">
    <source>
        <dbReference type="Proteomes" id="UP000570010"/>
    </source>
</evidence>
<feature type="coiled-coil region" evidence="3">
    <location>
        <begin position="164"/>
        <end position="198"/>
    </location>
</feature>
<dbReference type="PANTHER" id="PTHR42855:SF2">
    <property type="entry name" value="DRUG RESISTANCE ABC TRANSPORTER,ATP-BINDING PROTEIN"/>
    <property type="match status" value="1"/>
</dbReference>
<accession>A0A6B3W2W2</accession>
<dbReference type="PROSITE" id="PS50893">
    <property type="entry name" value="ABC_TRANSPORTER_2"/>
    <property type="match status" value="2"/>
</dbReference>
<evidence type="ECO:0000256" key="1">
    <source>
        <dbReference type="ARBA" id="ARBA00022741"/>
    </source>
</evidence>
<protein>
    <submittedName>
        <fullName evidence="6">Vga family ABC-F type ribosomal protection protein</fullName>
    </submittedName>
</protein>
<keyword evidence="2" id="KW-0067">ATP-binding</keyword>
<feature type="domain" description="ABC transporter" evidence="4">
    <location>
        <begin position="4"/>
        <end position="175"/>
    </location>
</feature>
<dbReference type="PROSITE" id="PS00211">
    <property type="entry name" value="ABC_TRANSPORTER_1"/>
    <property type="match status" value="1"/>
</dbReference>
<evidence type="ECO:0000256" key="3">
    <source>
        <dbReference type="SAM" id="Coils"/>
    </source>
</evidence>
<dbReference type="GO" id="GO:0005524">
    <property type="term" value="F:ATP binding"/>
    <property type="evidence" value="ECO:0007669"/>
    <property type="project" value="UniProtKB-KW"/>
</dbReference>
<dbReference type="RefSeq" id="WP_163242610.1">
    <property type="nucleotide sequence ID" value="NZ_JAAIWN010000029.1"/>
</dbReference>
<dbReference type="SMART" id="SM00382">
    <property type="entry name" value="AAA"/>
    <property type="match status" value="2"/>
</dbReference>
<gene>
    <name evidence="6" type="primary">vga</name>
    <name evidence="6" type="ORF">G4D64_12080</name>
    <name evidence="5" type="ORF">H1Z61_12690</name>
</gene>
<evidence type="ECO:0000313" key="7">
    <source>
        <dbReference type="Proteomes" id="UP000472971"/>
    </source>
</evidence>
<evidence type="ECO:0000313" key="6">
    <source>
        <dbReference type="EMBL" id="NEY82221.1"/>
    </source>
</evidence>
<dbReference type="InterPro" id="IPR003593">
    <property type="entry name" value="AAA+_ATPase"/>
</dbReference>
<feature type="domain" description="ABC transporter" evidence="4">
    <location>
        <begin position="271"/>
        <end position="479"/>
    </location>
</feature>
<keyword evidence="7" id="KW-1185">Reference proteome</keyword>
<evidence type="ECO:0000313" key="5">
    <source>
        <dbReference type="EMBL" id="MBA4537965.1"/>
    </source>
</evidence>
<sequence>MIVLEANHIEKTIKDRKLLDIKQIQIRYKDRIGVVGRNGSGKTTLLSILSGETEADKGEVKTNASRYFLPQLKETDTFKSGGEVTKSYIDKALATKAEILFVDEPTTNLDARAIEELEKHFIRYRGAIILVSHNRYFLDQVCTKILELEDGKIKEYIGNYTSYVEQKEMLRRKQQEEYEKYIAKKRQLERAKKLKEQKAQRMIKPPSKRMGTSESRIWKMEHATKQKKMHQNIKALETRAEKLEHVEKPKELPPIKMNLLNCEQIQGRHMISVKNASVNFDNHLLWKDAFFVIKGGEKVAIIGNNGVGKTTMLKQILERVPAVTISPVAKIGYFSQNLDILDSQESILENVMSTSIQDETTVRTVLARLHFYRDDVYKEVNVLSGGERVKVAFAKLFVSDCNTLILDEPTNYLDIDAVEALEDLLINYKGAVIFVSHDSRFVGNIATKIIEISQQKVTGFTGSYKEFKERNQQTERDNIKDELLKVEVKLTQIISELNGESSDKLEQEFQMLINKRNSLRNQLNKKRGDLV</sequence>
<keyword evidence="3" id="KW-0175">Coiled coil</keyword>
<dbReference type="PANTHER" id="PTHR42855">
    <property type="entry name" value="ABC TRANSPORTER ATP-BINDING SUBUNIT"/>
    <property type="match status" value="1"/>
</dbReference>
<dbReference type="InterPro" id="IPR003439">
    <property type="entry name" value="ABC_transporter-like_ATP-bd"/>
</dbReference>
<dbReference type="InterPro" id="IPR017871">
    <property type="entry name" value="ABC_transporter-like_CS"/>
</dbReference>
<dbReference type="Proteomes" id="UP000472971">
    <property type="component" value="Unassembled WGS sequence"/>
</dbReference>
<dbReference type="SUPFAM" id="SSF52540">
    <property type="entry name" value="P-loop containing nucleoside triphosphate hydrolases"/>
    <property type="match status" value="2"/>
</dbReference>
<reference evidence="6 7" key="1">
    <citation type="submission" date="2020-02" db="EMBL/GenBank/DDBJ databases">
        <title>Bacillus aquiflavi sp. nov., isolated from yellow water of strong flavor Chinese baijiu in Yibin region of China.</title>
        <authorList>
            <person name="Xie J."/>
        </authorList>
    </citation>
    <scope>NUCLEOTIDE SEQUENCE [LARGE SCALE GENOMIC DNA]</scope>
    <source>
        <strain evidence="6 7">3H-10</strain>
    </source>
</reference>
<evidence type="ECO:0000256" key="2">
    <source>
        <dbReference type="ARBA" id="ARBA00022840"/>
    </source>
</evidence>
<evidence type="ECO:0000259" key="4">
    <source>
        <dbReference type="PROSITE" id="PS50893"/>
    </source>
</evidence>
<proteinExistence type="predicted"/>
<dbReference type="AlphaFoldDB" id="A0A6B3W2W2"/>
<organism evidence="6 7">
    <name type="scientific">Bacillus aquiflavi</name>
    <dbReference type="NCBI Taxonomy" id="2672567"/>
    <lineage>
        <taxon>Bacteria</taxon>
        <taxon>Bacillati</taxon>
        <taxon>Bacillota</taxon>
        <taxon>Bacilli</taxon>
        <taxon>Bacillales</taxon>
        <taxon>Bacillaceae</taxon>
        <taxon>Bacillus</taxon>
    </lineage>
</organism>
<dbReference type="NCBIfam" id="NF000170">
    <property type="entry name" value="ABCF_Vga_all"/>
    <property type="match status" value="1"/>
</dbReference>
<dbReference type="Gene3D" id="3.40.50.300">
    <property type="entry name" value="P-loop containing nucleotide triphosphate hydrolases"/>
    <property type="match status" value="3"/>
</dbReference>
<keyword evidence="1" id="KW-0547">Nucleotide-binding</keyword>
<dbReference type="Proteomes" id="UP000570010">
    <property type="component" value="Unassembled WGS sequence"/>
</dbReference>
<reference evidence="5 8" key="2">
    <citation type="submission" date="2020-07" db="EMBL/GenBank/DDBJ databases">
        <authorList>
            <person name="Feng H."/>
        </authorList>
    </citation>
    <scope>NUCLEOTIDE SEQUENCE [LARGE SCALE GENOMIC DNA]</scope>
    <source>
        <strain evidence="8">s-12</strain>
        <strain evidence="5">S-12</strain>
    </source>
</reference>